<reference evidence="2 3" key="2">
    <citation type="submission" date="2018-11" db="EMBL/GenBank/DDBJ databases">
        <authorList>
            <consortium name="Pathogen Informatics"/>
        </authorList>
    </citation>
    <scope>NUCLEOTIDE SEQUENCE [LARGE SCALE GENOMIC DNA]</scope>
    <source>
        <strain evidence="2 3">Egypt</strain>
    </source>
</reference>
<evidence type="ECO:0000313" key="3">
    <source>
        <dbReference type="Proteomes" id="UP000272942"/>
    </source>
</evidence>
<gene>
    <name evidence="2" type="ORF">ECPE_LOCUS11025</name>
</gene>
<accession>A0A183AVP0</accession>
<dbReference type="EMBL" id="UZAN01050091">
    <property type="protein sequence ID" value="VDP87962.1"/>
    <property type="molecule type" value="Genomic_DNA"/>
</dbReference>
<feature type="compositionally biased region" description="Polar residues" evidence="1">
    <location>
        <begin position="89"/>
        <end position="101"/>
    </location>
</feature>
<sequence>MPKLFRPKLTHVTAKTTSQPTEVKVPNAESGTHSTSTDKSDGIPEKNCDPIPLVPQDYVSEATPAPTPVPTSVKPVESSVGVVSKSPRRTTIVSPKSSFDPSTVDIDQPTVTKQKRKSRTEKPPDRPVVELFKPKKPRVSTPKQSLEDAPRPDEPLDRTTVSLRSLLHWVPTNKPPPS</sequence>
<dbReference type="AlphaFoldDB" id="A0A183AVP0"/>
<dbReference type="Proteomes" id="UP000272942">
    <property type="component" value="Unassembled WGS sequence"/>
</dbReference>
<protein>
    <submittedName>
        <fullName evidence="4">Proteoglycan 4-like</fullName>
    </submittedName>
</protein>
<organism evidence="4">
    <name type="scientific">Echinostoma caproni</name>
    <dbReference type="NCBI Taxonomy" id="27848"/>
    <lineage>
        <taxon>Eukaryota</taxon>
        <taxon>Metazoa</taxon>
        <taxon>Spiralia</taxon>
        <taxon>Lophotrochozoa</taxon>
        <taxon>Platyhelminthes</taxon>
        <taxon>Trematoda</taxon>
        <taxon>Digenea</taxon>
        <taxon>Plagiorchiida</taxon>
        <taxon>Echinostomata</taxon>
        <taxon>Echinostomatoidea</taxon>
        <taxon>Echinostomatidae</taxon>
        <taxon>Echinostoma</taxon>
    </lineage>
</organism>
<feature type="compositionally biased region" description="Low complexity" evidence="1">
    <location>
        <begin position="59"/>
        <end position="80"/>
    </location>
</feature>
<feature type="region of interest" description="Disordered" evidence="1">
    <location>
        <begin position="1"/>
        <end position="158"/>
    </location>
</feature>
<evidence type="ECO:0000313" key="4">
    <source>
        <dbReference type="WBParaSite" id="ECPE_0001105901-mRNA-1"/>
    </source>
</evidence>
<feature type="compositionally biased region" description="Basic and acidic residues" evidence="1">
    <location>
        <begin position="36"/>
        <end position="48"/>
    </location>
</feature>
<feature type="compositionally biased region" description="Basic and acidic residues" evidence="1">
    <location>
        <begin position="145"/>
        <end position="157"/>
    </location>
</feature>
<evidence type="ECO:0000256" key="1">
    <source>
        <dbReference type="SAM" id="MobiDB-lite"/>
    </source>
</evidence>
<reference evidence="4" key="1">
    <citation type="submission" date="2016-06" db="UniProtKB">
        <authorList>
            <consortium name="WormBaseParasite"/>
        </authorList>
    </citation>
    <scope>IDENTIFICATION</scope>
</reference>
<proteinExistence type="predicted"/>
<name>A0A183AVP0_9TREM</name>
<evidence type="ECO:0000313" key="2">
    <source>
        <dbReference type="EMBL" id="VDP87962.1"/>
    </source>
</evidence>
<keyword evidence="3" id="KW-1185">Reference proteome</keyword>
<dbReference type="WBParaSite" id="ECPE_0001105901-mRNA-1">
    <property type="protein sequence ID" value="ECPE_0001105901-mRNA-1"/>
    <property type="gene ID" value="ECPE_0001105901"/>
</dbReference>